<name>I1YD28_PANCT</name>
<dbReference type="PANTHER" id="PTHR43918">
    <property type="entry name" value="ACETYLCHOLINESTERASE"/>
    <property type="match status" value="1"/>
</dbReference>
<evidence type="ECO:0000256" key="4">
    <source>
        <dbReference type="ARBA" id="ARBA00023180"/>
    </source>
</evidence>
<feature type="domain" description="Carboxylesterase type B" evidence="7">
    <location>
        <begin position="107"/>
        <end position="202"/>
    </location>
</feature>
<dbReference type="ESTHER" id="9acar-i1yd28">
    <property type="family name" value="Cholinesterase-like"/>
</dbReference>
<feature type="chain" id="PRO_5007315627" evidence="6">
    <location>
        <begin position="19"/>
        <end position="705"/>
    </location>
</feature>
<feature type="compositionally biased region" description="Pro residues" evidence="5">
    <location>
        <begin position="98"/>
        <end position="107"/>
    </location>
</feature>
<dbReference type="AlphaFoldDB" id="I1YD28"/>
<evidence type="ECO:0000256" key="3">
    <source>
        <dbReference type="ARBA" id="ARBA00022801"/>
    </source>
</evidence>
<dbReference type="GO" id="GO:0019695">
    <property type="term" value="P:choline metabolic process"/>
    <property type="evidence" value="ECO:0007669"/>
    <property type="project" value="TreeGrafter"/>
</dbReference>
<keyword evidence="3" id="KW-0378">Hydrolase</keyword>
<sequence length="705" mass="80989">MKLTFLLFVLSSLVLVFTEIECRSRSDHHNRHEFTYPSLPFKTDRSRWSPFKHDDNSTNDESVDNDDSSSTESSMKENEDESSKNEDHSKWSRHRESSPPPPPPPSGPVVHIDWGTIEGTVETVAGSNVSVFYGIPYAEPPVGRLRFRLPVKLEGHHRGIYNATKPKPACMQVLSGKANEEPISEDCLFMNIWVPRDDEDEQRSRWSRQSPSSSHHEDGFSNSRWWSSPRHSDYRSSRRSDHQSERRSYHHSDYRSDRRSSFSPRQRSSEPRKRNYPVLFYIYGSQFKKYSSTYHMNRGGAVAAKGKIIFVSFNYRLQSFGFAYGADRDMPGNQALYDTLAALEWTRKNIAAFGGDPDKITISGSSAGSALAAMMALSPSVSPFLFDQVLLMSAVPMKFTTIEPTSRALNKTKALAAKLGCGEFPNDNFRITYEQLECLQAANATDIVNADTTDDMTLMGSCPDFAFMPIYGDDFMPSSPEVYLLKKQARRNMRFMVGSDHFDDVESGNYQPASRAEAEEHLNNMFYNMIKPDENITDELNYIYDYYFEGTTDNDTWALKERFSQLIGDNVFQCPLLLFIEKWATIDPVHYYYFNYTFDSLTNSTEVKYQHGPMHGSANFMFLGHPFIGPDFSDRDRVISEKMIRILADFVARGEIPWPPMLASRRNKVLPLEWIIDEQVDTRNIKVSPKLDICRFMARMYRVYF</sequence>
<feature type="signal peptide" evidence="6">
    <location>
        <begin position="1"/>
        <end position="18"/>
    </location>
</feature>
<dbReference type="GO" id="GO:0006581">
    <property type="term" value="P:acetylcholine catabolic process"/>
    <property type="evidence" value="ECO:0007669"/>
    <property type="project" value="TreeGrafter"/>
</dbReference>
<dbReference type="Pfam" id="PF00135">
    <property type="entry name" value="COesterase"/>
    <property type="match status" value="2"/>
</dbReference>
<dbReference type="GO" id="GO:0003990">
    <property type="term" value="F:acetylcholinesterase activity"/>
    <property type="evidence" value="ECO:0007669"/>
    <property type="project" value="TreeGrafter"/>
</dbReference>
<feature type="compositionally biased region" description="Acidic residues" evidence="5">
    <location>
        <begin position="57"/>
        <end position="69"/>
    </location>
</feature>
<dbReference type="PROSITE" id="PS00122">
    <property type="entry name" value="CARBOXYLESTERASE_B_1"/>
    <property type="match status" value="1"/>
</dbReference>
<proteinExistence type="evidence at transcript level"/>
<dbReference type="InterPro" id="IPR050654">
    <property type="entry name" value="AChE-related_enzymes"/>
</dbReference>
<dbReference type="InterPro" id="IPR019826">
    <property type="entry name" value="Carboxylesterase_B_AS"/>
</dbReference>
<evidence type="ECO:0000256" key="2">
    <source>
        <dbReference type="ARBA" id="ARBA00022487"/>
    </source>
</evidence>
<evidence type="ECO:0000256" key="6">
    <source>
        <dbReference type="SAM" id="SignalP"/>
    </source>
</evidence>
<keyword evidence="2" id="KW-0719">Serine esterase</keyword>
<protein>
    <submittedName>
        <fullName evidence="8">Esterase 9</fullName>
    </submittedName>
</protein>
<dbReference type="InterPro" id="IPR029058">
    <property type="entry name" value="AB_hydrolase_fold"/>
</dbReference>
<accession>I1YD28</accession>
<dbReference type="Gene3D" id="3.40.50.1820">
    <property type="entry name" value="alpha/beta hydrolase"/>
    <property type="match status" value="1"/>
</dbReference>
<organism evidence="8">
    <name type="scientific">Panonychus citri</name>
    <name type="common">Citrus red mite</name>
    <name type="synonym">Tetranychus citri</name>
    <dbReference type="NCBI Taxonomy" id="50023"/>
    <lineage>
        <taxon>Eukaryota</taxon>
        <taxon>Metazoa</taxon>
        <taxon>Ecdysozoa</taxon>
        <taxon>Arthropoda</taxon>
        <taxon>Chelicerata</taxon>
        <taxon>Arachnida</taxon>
        <taxon>Acari</taxon>
        <taxon>Acariformes</taxon>
        <taxon>Trombidiformes</taxon>
        <taxon>Prostigmata</taxon>
        <taxon>Eleutherengona</taxon>
        <taxon>Raphignathae</taxon>
        <taxon>Tetranychoidea</taxon>
        <taxon>Tetranychidae</taxon>
        <taxon>Panonychus</taxon>
    </lineage>
</organism>
<reference evidence="8" key="1">
    <citation type="submission" date="2012-04" db="EMBL/GenBank/DDBJ databases">
        <title>Molecular characterization and functional analysis of esterases in Panonychus citri.</title>
        <authorList>
            <person name="Zhang K."/>
            <person name="Ding T.B."/>
            <person name="Niu J.Z."/>
            <person name="Dou W."/>
            <person name="Wang J.J."/>
        </authorList>
    </citation>
    <scope>NUCLEOTIDE SEQUENCE</scope>
</reference>
<dbReference type="EMBL" id="JQ951939">
    <property type="protein sequence ID" value="AFI99937.1"/>
    <property type="molecule type" value="mRNA"/>
</dbReference>
<keyword evidence="4" id="KW-0325">Glycoprotein</keyword>
<dbReference type="SUPFAM" id="SSF53474">
    <property type="entry name" value="alpha/beta-Hydrolases"/>
    <property type="match status" value="1"/>
</dbReference>
<keyword evidence="6" id="KW-0732">Signal</keyword>
<feature type="region of interest" description="Disordered" evidence="5">
    <location>
        <begin position="50"/>
        <end position="112"/>
    </location>
</feature>
<dbReference type="GO" id="GO:0005886">
    <property type="term" value="C:plasma membrane"/>
    <property type="evidence" value="ECO:0007669"/>
    <property type="project" value="TreeGrafter"/>
</dbReference>
<comment type="similarity">
    <text evidence="1">Belongs to the type-B carboxylesterase/lipase family.</text>
</comment>
<evidence type="ECO:0000259" key="7">
    <source>
        <dbReference type="Pfam" id="PF00135"/>
    </source>
</evidence>
<dbReference type="OrthoDB" id="408631at2759"/>
<evidence type="ECO:0000313" key="8">
    <source>
        <dbReference type="EMBL" id="AFI99937.1"/>
    </source>
</evidence>
<dbReference type="GO" id="GO:0005615">
    <property type="term" value="C:extracellular space"/>
    <property type="evidence" value="ECO:0007669"/>
    <property type="project" value="TreeGrafter"/>
</dbReference>
<feature type="domain" description="Carboxylesterase type B" evidence="7">
    <location>
        <begin position="266"/>
        <end position="655"/>
    </location>
</feature>
<dbReference type="PANTHER" id="PTHR43918:SF4">
    <property type="entry name" value="CARBOXYLIC ESTER HYDROLASE"/>
    <property type="match status" value="1"/>
</dbReference>
<evidence type="ECO:0000256" key="5">
    <source>
        <dbReference type="SAM" id="MobiDB-lite"/>
    </source>
</evidence>
<feature type="compositionally biased region" description="Basic and acidic residues" evidence="5">
    <location>
        <begin position="74"/>
        <end position="97"/>
    </location>
</feature>
<dbReference type="InterPro" id="IPR002018">
    <property type="entry name" value="CarbesteraseB"/>
</dbReference>
<feature type="compositionally biased region" description="Basic and acidic residues" evidence="5">
    <location>
        <begin position="230"/>
        <end position="260"/>
    </location>
</feature>
<evidence type="ECO:0000256" key="1">
    <source>
        <dbReference type="ARBA" id="ARBA00005964"/>
    </source>
</evidence>
<feature type="region of interest" description="Disordered" evidence="5">
    <location>
        <begin position="202"/>
        <end position="271"/>
    </location>
</feature>